<evidence type="ECO:0000256" key="1">
    <source>
        <dbReference type="ARBA" id="ARBA00001947"/>
    </source>
</evidence>
<sequence length="342" mass="37603">MNSRELALVSTATVFGALASAFAVRFYSSNSNSRKQLSKINSVPDGDVSKKCSSQSPFDPSKRKEYLSWDDYFMAIALLSAERSKDPNRQVGACLVGQNGIILGIGYNGFPRGCSDDDLPWAKKSKSGDPLQTKYLYVCHAEVNAILNTNHASAVGQRLYVTMFPCNECAKIIIQSGVSEVIYFIEKNNSDVTYIASHKLLSMAGIKLPLRFTLAKALPLFDASNCVSLVTDNQSMTPSLTCHGNTCPKLFMVPINKYSNPTRIICSSFGISMHLTFHDLFLIVRVLPMAVQKTPTPDGPNFDQVPRALDNDFIAVHLSSLSITCSYKITPCYNLYVASFIN</sequence>
<gene>
    <name evidence="11" type="ORF">H0E87_022194</name>
</gene>
<feature type="domain" description="CMP/dCMP-type deaminase" evidence="10">
    <location>
        <begin position="68"/>
        <end position="208"/>
    </location>
</feature>
<evidence type="ECO:0000256" key="6">
    <source>
        <dbReference type="ARBA" id="ARBA00022833"/>
    </source>
</evidence>
<protein>
    <recommendedName>
        <fullName evidence="8">dCMP deaminase</fullName>
        <ecNumber evidence="7">3.5.4.12</ecNumber>
    </recommendedName>
    <alternativeName>
        <fullName evidence="8">dCMP deaminase</fullName>
    </alternativeName>
</protein>
<keyword evidence="3" id="KW-0479">Metal-binding</keyword>
<name>A0A8T2XH34_POPDE</name>
<dbReference type="PANTHER" id="PTHR11086">
    <property type="entry name" value="DEOXYCYTIDYLATE DEAMINASE-RELATED"/>
    <property type="match status" value="1"/>
</dbReference>
<dbReference type="InterPro" id="IPR016192">
    <property type="entry name" value="APOBEC/CMP_deaminase_Zn-bd"/>
</dbReference>
<dbReference type="PROSITE" id="PS51747">
    <property type="entry name" value="CYT_DCMP_DEAMINASES_2"/>
    <property type="match status" value="1"/>
</dbReference>
<comment type="similarity">
    <text evidence="2">Belongs to the cytidine and deoxycytidylate deaminase family.</text>
</comment>
<keyword evidence="5" id="KW-0378">Hydrolase</keyword>
<dbReference type="InterPro" id="IPR016193">
    <property type="entry name" value="Cytidine_deaminase-like"/>
</dbReference>
<keyword evidence="12" id="KW-1185">Reference proteome</keyword>
<reference evidence="11" key="1">
    <citation type="journal article" date="2021" name="J. Hered.">
        <title>Genome Assembly of Salicaceae Populus deltoides (Eastern Cottonwood) I-69 Based on Nanopore Sequencing and Hi-C Technologies.</title>
        <authorList>
            <person name="Bai S."/>
            <person name="Wu H."/>
            <person name="Zhang J."/>
            <person name="Pan Z."/>
            <person name="Zhao W."/>
            <person name="Li Z."/>
            <person name="Tong C."/>
        </authorList>
    </citation>
    <scope>NUCLEOTIDE SEQUENCE</scope>
    <source>
        <tissue evidence="11">Leaf</tissue>
    </source>
</reference>
<evidence type="ECO:0000256" key="4">
    <source>
        <dbReference type="ARBA" id="ARBA00022727"/>
    </source>
</evidence>
<dbReference type="InterPro" id="IPR035105">
    <property type="entry name" value="Deoxycytidylate_deaminase_dom"/>
</dbReference>
<feature type="region of interest" description="Disordered" evidence="9">
    <location>
        <begin position="38"/>
        <end position="61"/>
    </location>
</feature>
<evidence type="ECO:0000256" key="5">
    <source>
        <dbReference type="ARBA" id="ARBA00022801"/>
    </source>
</evidence>
<evidence type="ECO:0000256" key="3">
    <source>
        <dbReference type="ARBA" id="ARBA00022723"/>
    </source>
</evidence>
<comment type="caution">
    <text evidence="11">The sequence shown here is derived from an EMBL/GenBank/DDBJ whole genome shotgun (WGS) entry which is preliminary data.</text>
</comment>
<dbReference type="CDD" id="cd01286">
    <property type="entry name" value="deoxycytidylate_deaminase"/>
    <property type="match status" value="1"/>
</dbReference>
<evidence type="ECO:0000313" key="12">
    <source>
        <dbReference type="Proteomes" id="UP000807159"/>
    </source>
</evidence>
<dbReference type="GO" id="GO:0004132">
    <property type="term" value="F:dCMP deaminase activity"/>
    <property type="evidence" value="ECO:0007669"/>
    <property type="project" value="UniProtKB-EC"/>
</dbReference>
<accession>A0A8T2XH34</accession>
<dbReference type="PROSITE" id="PS00903">
    <property type="entry name" value="CYT_DCMP_DEAMINASES_1"/>
    <property type="match status" value="1"/>
</dbReference>
<dbReference type="Gene3D" id="3.40.140.10">
    <property type="entry name" value="Cytidine Deaminase, domain 2"/>
    <property type="match status" value="1"/>
</dbReference>
<dbReference type="EMBL" id="JACEGQ020000012">
    <property type="protein sequence ID" value="KAH8492855.1"/>
    <property type="molecule type" value="Genomic_DNA"/>
</dbReference>
<dbReference type="Pfam" id="PF00383">
    <property type="entry name" value="dCMP_cyt_deam_1"/>
    <property type="match status" value="1"/>
</dbReference>
<keyword evidence="6" id="KW-0862">Zinc</keyword>
<dbReference type="GO" id="GO:0009165">
    <property type="term" value="P:nucleotide biosynthetic process"/>
    <property type="evidence" value="ECO:0007669"/>
    <property type="project" value="UniProtKB-KW"/>
</dbReference>
<dbReference type="GO" id="GO:0005737">
    <property type="term" value="C:cytoplasm"/>
    <property type="evidence" value="ECO:0007669"/>
    <property type="project" value="TreeGrafter"/>
</dbReference>
<evidence type="ECO:0000256" key="9">
    <source>
        <dbReference type="SAM" id="MobiDB-lite"/>
    </source>
</evidence>
<dbReference type="PANTHER" id="PTHR11086:SF18">
    <property type="entry name" value="DEOXYCYTIDYLATE DEAMINASE"/>
    <property type="match status" value="1"/>
</dbReference>
<dbReference type="InterPro" id="IPR015517">
    <property type="entry name" value="dCMP_deaminase-rel"/>
</dbReference>
<comment type="cofactor">
    <cofactor evidence="1">
        <name>Zn(2+)</name>
        <dbReference type="ChEBI" id="CHEBI:29105"/>
    </cofactor>
</comment>
<dbReference type="GO" id="GO:0008270">
    <property type="term" value="F:zinc ion binding"/>
    <property type="evidence" value="ECO:0007669"/>
    <property type="project" value="InterPro"/>
</dbReference>
<evidence type="ECO:0000313" key="11">
    <source>
        <dbReference type="EMBL" id="KAH8492855.1"/>
    </source>
</evidence>
<dbReference type="Proteomes" id="UP000807159">
    <property type="component" value="Chromosome 12"/>
</dbReference>
<evidence type="ECO:0000256" key="2">
    <source>
        <dbReference type="ARBA" id="ARBA00006576"/>
    </source>
</evidence>
<dbReference type="SUPFAM" id="SSF53927">
    <property type="entry name" value="Cytidine deaminase-like"/>
    <property type="match status" value="1"/>
</dbReference>
<dbReference type="EC" id="3.5.4.12" evidence="7"/>
<evidence type="ECO:0000259" key="10">
    <source>
        <dbReference type="PROSITE" id="PS51747"/>
    </source>
</evidence>
<dbReference type="AlphaFoldDB" id="A0A8T2XH34"/>
<proteinExistence type="inferred from homology"/>
<dbReference type="InterPro" id="IPR002125">
    <property type="entry name" value="CMP_dCMP_dom"/>
</dbReference>
<organism evidence="11 12">
    <name type="scientific">Populus deltoides</name>
    <name type="common">Eastern poplar</name>
    <name type="synonym">Eastern cottonwood</name>
    <dbReference type="NCBI Taxonomy" id="3696"/>
    <lineage>
        <taxon>Eukaryota</taxon>
        <taxon>Viridiplantae</taxon>
        <taxon>Streptophyta</taxon>
        <taxon>Embryophyta</taxon>
        <taxon>Tracheophyta</taxon>
        <taxon>Spermatophyta</taxon>
        <taxon>Magnoliopsida</taxon>
        <taxon>eudicotyledons</taxon>
        <taxon>Gunneridae</taxon>
        <taxon>Pentapetalae</taxon>
        <taxon>rosids</taxon>
        <taxon>fabids</taxon>
        <taxon>Malpighiales</taxon>
        <taxon>Salicaceae</taxon>
        <taxon>Saliceae</taxon>
        <taxon>Populus</taxon>
    </lineage>
</organism>
<evidence type="ECO:0000256" key="7">
    <source>
        <dbReference type="ARBA" id="ARBA00038938"/>
    </source>
</evidence>
<keyword evidence="4" id="KW-0545">Nucleotide biosynthesis</keyword>
<evidence type="ECO:0000256" key="8">
    <source>
        <dbReference type="ARBA" id="ARBA00041763"/>
    </source>
</evidence>
<dbReference type="FunFam" id="3.40.140.10:FF:000021">
    <property type="entry name" value="Deoxycytidylate deaminase"/>
    <property type="match status" value="1"/>
</dbReference>